<evidence type="ECO:0000313" key="3">
    <source>
        <dbReference type="Proteomes" id="UP000595933"/>
    </source>
</evidence>
<evidence type="ECO:0000313" key="2">
    <source>
        <dbReference type="EMBL" id="QQN52561.1"/>
    </source>
</evidence>
<feature type="region of interest" description="Disordered" evidence="1">
    <location>
        <begin position="108"/>
        <end position="132"/>
    </location>
</feature>
<sequence length="132" mass="14744">MRKNKDLPRIITELRGYFASEGLETSASISRATGVNQSQVYRNLFDSPKRFTKTHLRLCEYAKIDTQDEAADPRSSDILMGALASVWDGSDVHARRLADLLFAHSRAGMGKSTNGRALEETANARRKDSDNR</sequence>
<reference evidence="2 3" key="1">
    <citation type="submission" date="2020-12" db="EMBL/GenBank/DDBJ databases">
        <title>FDA dAtabase for Regulatory Grade micrObial Sequences (FDA-ARGOS): Supporting development and validation of Infectious Disease Dx tests.</title>
        <authorList>
            <person name="Sproer C."/>
            <person name="Gronow S."/>
            <person name="Severitt S."/>
            <person name="Schroder I."/>
            <person name="Tallon L."/>
            <person name="Sadzewicz L."/>
            <person name="Zhao X."/>
            <person name="Boylan J."/>
            <person name="Ott S."/>
            <person name="Bowen H."/>
            <person name="Vavikolanu K."/>
            <person name="Mehta A."/>
            <person name="Aluvathingal J."/>
            <person name="Nadendla S."/>
            <person name="Lowell S."/>
            <person name="Myers T."/>
            <person name="Yan Y."/>
            <person name="Sichtig H."/>
        </authorList>
    </citation>
    <scope>NUCLEOTIDE SEQUENCE [LARGE SCALE GENOMIC DNA]</scope>
    <source>
        <strain evidence="2 3">FDAARGOS_1013</strain>
    </source>
</reference>
<dbReference type="EMBL" id="CP067013">
    <property type="protein sequence ID" value="QQN52561.1"/>
    <property type="molecule type" value="Genomic_DNA"/>
</dbReference>
<accession>A0A9X7V7T6</accession>
<dbReference type="Proteomes" id="UP000595933">
    <property type="component" value="Chromosome"/>
</dbReference>
<proteinExistence type="predicted"/>
<gene>
    <name evidence="2" type="ORF">I6H70_09160</name>
</gene>
<organism evidence="2 3">
    <name type="scientific">Stutzerimonas balearica</name>
    <dbReference type="NCBI Taxonomy" id="74829"/>
    <lineage>
        <taxon>Bacteria</taxon>
        <taxon>Pseudomonadati</taxon>
        <taxon>Pseudomonadota</taxon>
        <taxon>Gammaproteobacteria</taxon>
        <taxon>Pseudomonadales</taxon>
        <taxon>Pseudomonadaceae</taxon>
        <taxon>Stutzerimonas</taxon>
    </lineage>
</organism>
<dbReference type="AlphaFoldDB" id="A0A9X7V7T6"/>
<protein>
    <submittedName>
        <fullName evidence="2">Uncharacterized protein</fullName>
    </submittedName>
</protein>
<dbReference type="RefSeq" id="WP_147456292.1">
    <property type="nucleotide sequence ID" value="NZ_CP067013.1"/>
</dbReference>
<feature type="compositionally biased region" description="Basic and acidic residues" evidence="1">
    <location>
        <begin position="117"/>
        <end position="132"/>
    </location>
</feature>
<name>A0A9X7V7T6_9GAMM</name>
<evidence type="ECO:0000256" key="1">
    <source>
        <dbReference type="SAM" id="MobiDB-lite"/>
    </source>
</evidence>
<dbReference type="GeneID" id="84611473"/>